<feature type="region of interest" description="Disordered" evidence="2">
    <location>
        <begin position="440"/>
        <end position="465"/>
    </location>
</feature>
<organism evidence="3 4">
    <name type="scientific">Bryocella elongata</name>
    <dbReference type="NCBI Taxonomy" id="863522"/>
    <lineage>
        <taxon>Bacteria</taxon>
        <taxon>Pseudomonadati</taxon>
        <taxon>Acidobacteriota</taxon>
        <taxon>Terriglobia</taxon>
        <taxon>Terriglobales</taxon>
        <taxon>Acidobacteriaceae</taxon>
        <taxon>Bryocella</taxon>
    </lineage>
</organism>
<name>A0A1H6B6G4_9BACT</name>
<reference evidence="3 4" key="1">
    <citation type="submission" date="2016-10" db="EMBL/GenBank/DDBJ databases">
        <authorList>
            <person name="de Groot N.N."/>
        </authorList>
    </citation>
    <scope>NUCLEOTIDE SEQUENCE [LARGE SCALE GENOMIC DNA]</scope>
    <source>
        <strain evidence="3 4">DSM 22489</strain>
    </source>
</reference>
<accession>A0A1H6B6G4</accession>
<proteinExistence type="predicted"/>
<keyword evidence="1" id="KW-0175">Coiled coil</keyword>
<dbReference type="Proteomes" id="UP000236728">
    <property type="component" value="Unassembled WGS sequence"/>
</dbReference>
<dbReference type="AlphaFoldDB" id="A0A1H6B6G4"/>
<dbReference type="RefSeq" id="WP_103934419.1">
    <property type="nucleotide sequence ID" value="NZ_FNVA01000006.1"/>
</dbReference>
<evidence type="ECO:0000256" key="2">
    <source>
        <dbReference type="SAM" id="MobiDB-lite"/>
    </source>
</evidence>
<evidence type="ECO:0000256" key="1">
    <source>
        <dbReference type="SAM" id="Coils"/>
    </source>
</evidence>
<dbReference type="EMBL" id="FNVA01000006">
    <property type="protein sequence ID" value="SEG56429.1"/>
    <property type="molecule type" value="Genomic_DNA"/>
</dbReference>
<feature type="compositionally biased region" description="Basic and acidic residues" evidence="2">
    <location>
        <begin position="440"/>
        <end position="449"/>
    </location>
</feature>
<gene>
    <name evidence="3" type="ORF">SAMN05421819_3570</name>
</gene>
<feature type="coiled-coil region" evidence="1">
    <location>
        <begin position="623"/>
        <end position="650"/>
    </location>
</feature>
<dbReference type="OrthoDB" id="112391at2"/>
<evidence type="ECO:0000313" key="3">
    <source>
        <dbReference type="EMBL" id="SEG56429.1"/>
    </source>
</evidence>
<keyword evidence="4" id="KW-1185">Reference proteome</keyword>
<protein>
    <recommendedName>
        <fullName evidence="5">Prophage tail length tape measure protein</fullName>
    </recommendedName>
</protein>
<evidence type="ECO:0008006" key="5">
    <source>
        <dbReference type="Google" id="ProtNLM"/>
    </source>
</evidence>
<sequence>MADNEVKIGASVDTDAILTGMQVSADGVQQATLQMSVSFREVASDATRNLRKISDETKAAAETASDTSKRIAEATATVTEAKREQAAAMKLVVNGHYDEQKAVALLAAAQEKVAWAEARVNTLLKEQAEALAATKVQWVGFAGAQEMAAGAGHKAVTDVQATSAAIRSFEGNPGIRAMEVFVGRTLGLGPLLQTIFPIIGALAFAKIVFDIGEGFMAAKEKAEQSAEAIKDGFAKVNGELHRTNLEMEISNDKLETEIAKLEKKPGNGLKQALDEDELAAERLGDALSADVEKVKQLAKDNSVNWWQSLISGKGTTGDAGDLATKVKTEIDKARQAADDVVAGARESGDKGNIAQAEEHRIEHLVKAYEEGSKKLAAAQKAAQAAQDFRSSPAASFGAASTFSGGGLSFSSSVDNGNNVQMLAGAQRLLLEEQKAIGEEYRQEHERQQKDVLSASHGGSSKAGEQALQSAELELDQMKQMHSVTLKEEHDFWEARKASFADFPSQYKTVMDKITAIDQEGAKRAAEVIKKFKEAEARDADQAATSLAALGRSLAEANKASLEQAQNVTRSGERWESYNREVAKGKEQQVQAGFAMEEAQLRMAEQTGALRPLAAAQQQAALHAKEHAAELKVLEAELERLNAMMAGAKHDPTTGALDDPKLAAQIQQAQNAINSSKAKSGQQSLGDQAAITAATAKPYLTAFDQINNGWLKVQNDLIQGNRRIGRDFAEMGLSLVQSAARSAEQMLANFVRSEIRQVAAHRASNLQKNESDGQSAAIADAIHKQSAFKGIFMDAKSAASGAFKAVSGIPVVGPVLAPIAAGAAFAGVMALAAFEQGGIVDGTPGMGVPILAHAGERVLTATQTNNFERLVNNNTMGGGGITNHFNMGGQTFHGEQGGYGDFERNFQRTVKKTFRGRDGVPSSRSLLKG</sequence>
<evidence type="ECO:0000313" key="4">
    <source>
        <dbReference type="Proteomes" id="UP000236728"/>
    </source>
</evidence>
<feature type="coiled-coil region" evidence="1">
    <location>
        <begin position="64"/>
        <end position="126"/>
    </location>
</feature>